<sequence length="133" mass="14796">DSDSLSDISTLVDDGESTGDSTDESEEDSQTVLEEWNVYCCPEKGILLYPLITRWFGDGESADSEDDEDEVGSPHEVARMRTRSCPTPSRRGPAPTRPRGGFSPATRRRHRPPPRAAAAARAPPCPRRRRCRR</sequence>
<feature type="non-terminal residue" evidence="2">
    <location>
        <position position="1"/>
    </location>
</feature>
<feature type="compositionally biased region" description="Low complexity" evidence="1">
    <location>
        <begin position="86"/>
        <end position="105"/>
    </location>
</feature>
<evidence type="ECO:0000313" key="2">
    <source>
        <dbReference type="EMBL" id="CAK0841685.1"/>
    </source>
</evidence>
<evidence type="ECO:0000313" key="3">
    <source>
        <dbReference type="Proteomes" id="UP001189429"/>
    </source>
</evidence>
<accession>A0ABN9T973</accession>
<evidence type="ECO:0000256" key="1">
    <source>
        <dbReference type="SAM" id="MobiDB-lite"/>
    </source>
</evidence>
<protein>
    <submittedName>
        <fullName evidence="2">Uncharacterized protein</fullName>
    </submittedName>
</protein>
<organism evidence="2 3">
    <name type="scientific">Prorocentrum cordatum</name>
    <dbReference type="NCBI Taxonomy" id="2364126"/>
    <lineage>
        <taxon>Eukaryota</taxon>
        <taxon>Sar</taxon>
        <taxon>Alveolata</taxon>
        <taxon>Dinophyceae</taxon>
        <taxon>Prorocentrales</taxon>
        <taxon>Prorocentraceae</taxon>
        <taxon>Prorocentrum</taxon>
    </lineage>
</organism>
<gene>
    <name evidence="2" type="ORF">PCOR1329_LOCUS36830</name>
</gene>
<feature type="compositionally biased region" description="Acidic residues" evidence="1">
    <location>
        <begin position="60"/>
        <end position="71"/>
    </location>
</feature>
<reference evidence="2" key="1">
    <citation type="submission" date="2023-10" db="EMBL/GenBank/DDBJ databases">
        <authorList>
            <person name="Chen Y."/>
            <person name="Shah S."/>
            <person name="Dougan E. K."/>
            <person name="Thang M."/>
            <person name="Chan C."/>
        </authorList>
    </citation>
    <scope>NUCLEOTIDE SEQUENCE [LARGE SCALE GENOMIC DNA]</scope>
</reference>
<feature type="region of interest" description="Disordered" evidence="1">
    <location>
        <begin position="1"/>
        <end position="30"/>
    </location>
</feature>
<feature type="region of interest" description="Disordered" evidence="1">
    <location>
        <begin position="57"/>
        <end position="133"/>
    </location>
</feature>
<keyword evidence="3" id="KW-1185">Reference proteome</keyword>
<feature type="compositionally biased region" description="Acidic residues" evidence="1">
    <location>
        <begin position="13"/>
        <end position="29"/>
    </location>
</feature>
<dbReference type="EMBL" id="CAUYUJ010014475">
    <property type="protein sequence ID" value="CAK0841685.1"/>
    <property type="molecule type" value="Genomic_DNA"/>
</dbReference>
<dbReference type="Proteomes" id="UP001189429">
    <property type="component" value="Unassembled WGS sequence"/>
</dbReference>
<name>A0ABN9T973_9DINO</name>
<comment type="caution">
    <text evidence="2">The sequence shown here is derived from an EMBL/GenBank/DDBJ whole genome shotgun (WGS) entry which is preliminary data.</text>
</comment>
<proteinExistence type="predicted"/>